<sequence>MEQFIYYIILVALMAAFVLTLLRKWGVIEWVQVHGNEFFAKMFNCDFCLSWWACVLICFFAFVLTGNPAYLGVPFCSTMITRILL</sequence>
<dbReference type="EMBL" id="BK014919">
    <property type="protein sequence ID" value="DAD82430.1"/>
    <property type="molecule type" value="Genomic_DNA"/>
</dbReference>
<keyword evidence="1" id="KW-1133">Transmembrane helix</keyword>
<name>A0A8S5MJP8_9CAUD</name>
<evidence type="ECO:0000313" key="2">
    <source>
        <dbReference type="EMBL" id="DAD82430.1"/>
    </source>
</evidence>
<accession>A0A8S5MJP8</accession>
<evidence type="ECO:0000256" key="1">
    <source>
        <dbReference type="SAM" id="Phobius"/>
    </source>
</evidence>
<keyword evidence="1" id="KW-0472">Membrane</keyword>
<proteinExistence type="predicted"/>
<keyword evidence="1" id="KW-0812">Transmembrane</keyword>
<protein>
    <submittedName>
        <fullName evidence="2">Uncharacterized protein</fullName>
    </submittedName>
</protein>
<feature type="transmembrane region" description="Helical" evidence="1">
    <location>
        <begin position="43"/>
        <end position="64"/>
    </location>
</feature>
<organism evidence="2">
    <name type="scientific">Siphoviridae sp. ctHMI2</name>
    <dbReference type="NCBI Taxonomy" id="2826231"/>
    <lineage>
        <taxon>Viruses</taxon>
        <taxon>Duplodnaviria</taxon>
        <taxon>Heunggongvirae</taxon>
        <taxon>Uroviricota</taxon>
        <taxon>Caudoviricetes</taxon>
    </lineage>
</organism>
<reference evidence="2" key="1">
    <citation type="journal article" date="2021" name="Proc. Natl. Acad. Sci. U.S.A.">
        <title>A Catalog of Tens of Thousands of Viruses from Human Metagenomes Reveals Hidden Associations with Chronic Diseases.</title>
        <authorList>
            <person name="Tisza M.J."/>
            <person name="Buck C.B."/>
        </authorList>
    </citation>
    <scope>NUCLEOTIDE SEQUENCE</scope>
    <source>
        <strain evidence="2">CtHMI2</strain>
    </source>
</reference>
<feature type="transmembrane region" description="Helical" evidence="1">
    <location>
        <begin position="6"/>
        <end position="22"/>
    </location>
</feature>